<proteinExistence type="predicted"/>
<organism evidence="2 3">
    <name type="scientific">Alkaliphilus peptidifermentans DSM 18978</name>
    <dbReference type="NCBI Taxonomy" id="1120976"/>
    <lineage>
        <taxon>Bacteria</taxon>
        <taxon>Bacillati</taxon>
        <taxon>Bacillota</taxon>
        <taxon>Clostridia</taxon>
        <taxon>Peptostreptococcales</taxon>
        <taxon>Natronincolaceae</taxon>
        <taxon>Alkaliphilus</taxon>
    </lineage>
</organism>
<dbReference type="SUPFAM" id="SSF52218">
    <property type="entry name" value="Flavoproteins"/>
    <property type="match status" value="1"/>
</dbReference>
<dbReference type="PANTHER" id="PTHR43741:SF4">
    <property type="entry name" value="FMN-DEPENDENT NADH:QUINONE OXIDOREDUCTASE"/>
    <property type="match status" value="1"/>
</dbReference>
<dbReference type="InterPro" id="IPR029039">
    <property type="entry name" value="Flavoprotein-like_sf"/>
</dbReference>
<evidence type="ECO:0000259" key="1">
    <source>
        <dbReference type="Pfam" id="PF03358"/>
    </source>
</evidence>
<keyword evidence="3" id="KW-1185">Reference proteome</keyword>
<reference evidence="2 3" key="1">
    <citation type="submission" date="2016-10" db="EMBL/GenBank/DDBJ databases">
        <authorList>
            <person name="de Groot N.N."/>
        </authorList>
    </citation>
    <scope>NUCLEOTIDE SEQUENCE [LARGE SCALE GENOMIC DNA]</scope>
    <source>
        <strain evidence="2 3">DSM 18978</strain>
    </source>
</reference>
<accession>A0A1G5GQW5</accession>
<dbReference type="Gene3D" id="3.40.50.360">
    <property type="match status" value="1"/>
</dbReference>
<dbReference type="RefSeq" id="WP_091542384.1">
    <property type="nucleotide sequence ID" value="NZ_FMUS01000010.1"/>
</dbReference>
<gene>
    <name evidence="2" type="ORF">SAMN03080606_01748</name>
</gene>
<sequence length="235" mass="27362">MKITVIYGTPRKAKSSTYNIAQHFIKCLSEGDVVKEFFLPKSMPNFCRGCWECFTNYTKCPDYEYLNPIVESMLDADLLIFTAPVYVYHVPGQVKAFLDHFGYQWMAHQPRKEMFSKQALLISTAAGAGTKSTLKDLKDSMNFWGIANTYTFGRNTHGADWDSVAEKRKLKFKKEVIRLAREIKADSLNVKPCLKVKGLFYIMRFMHKIFKFNKADVKYWESLGWLENKRPWDSK</sequence>
<dbReference type="Pfam" id="PF03358">
    <property type="entry name" value="FMN_red"/>
    <property type="match status" value="1"/>
</dbReference>
<dbReference type="GO" id="GO:0016491">
    <property type="term" value="F:oxidoreductase activity"/>
    <property type="evidence" value="ECO:0007669"/>
    <property type="project" value="InterPro"/>
</dbReference>
<dbReference type="Proteomes" id="UP000198636">
    <property type="component" value="Unassembled WGS sequence"/>
</dbReference>
<name>A0A1G5GQW5_9FIRM</name>
<dbReference type="AlphaFoldDB" id="A0A1G5GQW5"/>
<evidence type="ECO:0000313" key="2">
    <source>
        <dbReference type="EMBL" id="SCY53975.1"/>
    </source>
</evidence>
<dbReference type="OrthoDB" id="3789967at2"/>
<protein>
    <submittedName>
        <fullName evidence="2">Multimeric flavodoxin WrbA</fullName>
    </submittedName>
</protein>
<dbReference type="EMBL" id="FMUS01000010">
    <property type="protein sequence ID" value="SCY53975.1"/>
    <property type="molecule type" value="Genomic_DNA"/>
</dbReference>
<evidence type="ECO:0000313" key="3">
    <source>
        <dbReference type="Proteomes" id="UP000198636"/>
    </source>
</evidence>
<feature type="domain" description="NADPH-dependent FMN reductase-like" evidence="1">
    <location>
        <begin position="1"/>
        <end position="145"/>
    </location>
</feature>
<dbReference type="PANTHER" id="PTHR43741">
    <property type="entry name" value="FMN-DEPENDENT NADH-AZOREDUCTASE 1"/>
    <property type="match status" value="1"/>
</dbReference>
<dbReference type="STRING" id="1120976.SAMN03080606_01748"/>
<dbReference type="InterPro" id="IPR005025">
    <property type="entry name" value="FMN_Rdtase-like_dom"/>
</dbReference>
<dbReference type="InterPro" id="IPR050104">
    <property type="entry name" value="FMN-dep_NADH:Q_OxRdtase_AzoR1"/>
</dbReference>